<dbReference type="PRINTS" id="PR00377">
    <property type="entry name" value="IMPHPHTASES"/>
</dbReference>
<feature type="binding site" evidence="6">
    <location>
        <position position="190"/>
    </location>
    <ligand>
        <name>Mg(2+)</name>
        <dbReference type="ChEBI" id="CHEBI:18420"/>
        <label>1</label>
        <note>catalytic</note>
    </ligand>
</feature>
<dbReference type="AlphaFoldDB" id="A0A1E3GWW8"/>
<dbReference type="InterPro" id="IPR020583">
    <property type="entry name" value="Inositol_monoP_metal-BS"/>
</dbReference>
<gene>
    <name evidence="7" type="primary">hisN_2</name>
    <name evidence="7" type="ORF">A6302_04146</name>
</gene>
<evidence type="ECO:0000256" key="3">
    <source>
        <dbReference type="ARBA" id="ARBA00022723"/>
    </source>
</evidence>
<evidence type="ECO:0000313" key="8">
    <source>
        <dbReference type="Proteomes" id="UP000094622"/>
    </source>
</evidence>
<dbReference type="InterPro" id="IPR000760">
    <property type="entry name" value="Inositol_monophosphatase-like"/>
</dbReference>
<evidence type="ECO:0000256" key="2">
    <source>
        <dbReference type="ARBA" id="ARBA00009759"/>
    </source>
</evidence>
<evidence type="ECO:0000256" key="6">
    <source>
        <dbReference type="PIRSR" id="PIRSR600760-2"/>
    </source>
</evidence>
<reference evidence="7 8" key="1">
    <citation type="submission" date="2016-07" db="EMBL/GenBank/DDBJ databases">
        <title>Draft Genome Sequence of Methylobrevis pamukkalensis PK2.</title>
        <authorList>
            <person name="Vasilenko O.V."/>
            <person name="Doronina N.V."/>
            <person name="Shmareva M.N."/>
            <person name="Tarlachkov S.V."/>
            <person name="Mustakhimov I."/>
            <person name="Trotsenko Y.A."/>
        </authorList>
    </citation>
    <scope>NUCLEOTIDE SEQUENCE [LARGE SCALE GENOMIC DNA]</scope>
    <source>
        <strain evidence="7 8">PK2</strain>
    </source>
</reference>
<feature type="binding site" evidence="6">
    <location>
        <position position="86"/>
    </location>
    <ligand>
        <name>Mg(2+)</name>
        <dbReference type="ChEBI" id="CHEBI:18420"/>
        <label>1</label>
        <note>catalytic</note>
    </ligand>
</feature>
<comment type="similarity">
    <text evidence="2">Belongs to the inositol monophosphatase superfamily.</text>
</comment>
<proteinExistence type="inferred from homology"/>
<dbReference type="GO" id="GO:0004401">
    <property type="term" value="F:histidinol-phosphatase activity"/>
    <property type="evidence" value="ECO:0007669"/>
    <property type="project" value="UniProtKB-EC"/>
</dbReference>
<dbReference type="RefSeq" id="WP_069308294.1">
    <property type="nucleotide sequence ID" value="NZ_MCRJ01000160.1"/>
</dbReference>
<dbReference type="PROSITE" id="PS00629">
    <property type="entry name" value="IMP_1"/>
    <property type="match status" value="1"/>
</dbReference>
<sequence length="241" mass="26151">MQTDDILRQVVDLVSGLMPQIEARRYDVAWKPDGSPVTQADVLVETSVGALLRSALPGVHVIGEEGYRDRDAAIDGDGWVAVLDPIDGTENFCSGLKEWGLALSLWQDRAHAGSLLYLPELGEQLMTGDTLPKRQSRIVGLSSSLGPEIIGTLGELQEARIVGCAVYNLLNVARGSFARFINPKGAYSWDLQAGLMLAAEHGCDILVDGRPYDGTLLQAGRRYRVDIRHRHDLHPGQGALG</sequence>
<keyword evidence="4 7" id="KW-0378">Hydrolase</keyword>
<feature type="binding site" evidence="6">
    <location>
        <position position="64"/>
    </location>
    <ligand>
        <name>Mg(2+)</name>
        <dbReference type="ChEBI" id="CHEBI:18420"/>
        <label>1</label>
        <note>catalytic</note>
    </ligand>
</feature>
<organism evidence="7 8">
    <name type="scientific">Methylobrevis pamukkalensis</name>
    <dbReference type="NCBI Taxonomy" id="1439726"/>
    <lineage>
        <taxon>Bacteria</taxon>
        <taxon>Pseudomonadati</taxon>
        <taxon>Pseudomonadota</taxon>
        <taxon>Alphaproteobacteria</taxon>
        <taxon>Hyphomicrobiales</taxon>
        <taxon>Pleomorphomonadaceae</taxon>
        <taxon>Methylobrevis</taxon>
    </lineage>
</organism>
<name>A0A1E3GWW8_9HYPH</name>
<dbReference type="PANTHER" id="PTHR43200">
    <property type="entry name" value="PHOSPHATASE"/>
    <property type="match status" value="1"/>
</dbReference>
<feature type="binding site" evidence="6">
    <location>
        <position position="87"/>
    </location>
    <ligand>
        <name>Mg(2+)</name>
        <dbReference type="ChEBI" id="CHEBI:18420"/>
        <label>1</label>
        <note>catalytic</note>
    </ligand>
</feature>
<dbReference type="Pfam" id="PF00459">
    <property type="entry name" value="Inositol_P"/>
    <property type="match status" value="1"/>
</dbReference>
<keyword evidence="5 6" id="KW-0460">Magnesium</keyword>
<dbReference type="PANTHER" id="PTHR43200:SF6">
    <property type="entry name" value="3'(2'),5'-BISPHOSPHATE NUCLEOTIDASE"/>
    <property type="match status" value="1"/>
</dbReference>
<dbReference type="InterPro" id="IPR051090">
    <property type="entry name" value="Inositol_monoP_superfamily"/>
</dbReference>
<dbReference type="Gene3D" id="3.30.540.10">
    <property type="entry name" value="Fructose-1,6-Bisphosphatase, subunit A, domain 1"/>
    <property type="match status" value="1"/>
</dbReference>
<dbReference type="EMBL" id="MCRJ01000160">
    <property type="protein sequence ID" value="ODN68558.1"/>
    <property type="molecule type" value="Genomic_DNA"/>
</dbReference>
<feature type="binding site" evidence="6">
    <location>
        <position position="84"/>
    </location>
    <ligand>
        <name>Mg(2+)</name>
        <dbReference type="ChEBI" id="CHEBI:18420"/>
        <label>1</label>
        <note>catalytic</note>
    </ligand>
</feature>
<evidence type="ECO:0000256" key="1">
    <source>
        <dbReference type="ARBA" id="ARBA00001946"/>
    </source>
</evidence>
<comment type="cofactor">
    <cofactor evidence="1 6">
        <name>Mg(2+)</name>
        <dbReference type="ChEBI" id="CHEBI:18420"/>
    </cofactor>
</comment>
<dbReference type="Proteomes" id="UP000094622">
    <property type="component" value="Unassembled WGS sequence"/>
</dbReference>
<evidence type="ECO:0000256" key="4">
    <source>
        <dbReference type="ARBA" id="ARBA00022801"/>
    </source>
</evidence>
<dbReference type="GO" id="GO:0046872">
    <property type="term" value="F:metal ion binding"/>
    <property type="evidence" value="ECO:0007669"/>
    <property type="project" value="UniProtKB-KW"/>
</dbReference>
<comment type="caution">
    <text evidence="7">The sequence shown here is derived from an EMBL/GenBank/DDBJ whole genome shotgun (WGS) entry which is preliminary data.</text>
</comment>
<evidence type="ECO:0000256" key="5">
    <source>
        <dbReference type="ARBA" id="ARBA00022842"/>
    </source>
</evidence>
<protein>
    <submittedName>
        <fullName evidence="7">Histidinol-phosphatase</fullName>
        <ecNumber evidence="7">3.1.3.15</ecNumber>
    </submittedName>
</protein>
<dbReference type="SUPFAM" id="SSF56655">
    <property type="entry name" value="Carbohydrate phosphatase"/>
    <property type="match status" value="1"/>
</dbReference>
<keyword evidence="8" id="KW-1185">Reference proteome</keyword>
<evidence type="ECO:0000313" key="7">
    <source>
        <dbReference type="EMBL" id="ODN68558.1"/>
    </source>
</evidence>
<dbReference type="Gene3D" id="3.40.190.80">
    <property type="match status" value="1"/>
</dbReference>
<dbReference type="EC" id="3.1.3.15" evidence="7"/>
<accession>A0A1E3GWW8</accession>
<keyword evidence="3 6" id="KW-0479">Metal-binding</keyword>